<dbReference type="SUPFAM" id="SSF56349">
    <property type="entry name" value="DNA breaking-rejoining enzymes"/>
    <property type="match status" value="1"/>
</dbReference>
<proteinExistence type="predicted"/>
<feature type="region of interest" description="Disordered" evidence="1">
    <location>
        <begin position="70"/>
        <end position="103"/>
    </location>
</feature>
<dbReference type="GO" id="GO:0003677">
    <property type="term" value="F:DNA binding"/>
    <property type="evidence" value="ECO:0007669"/>
    <property type="project" value="InterPro"/>
</dbReference>
<feature type="compositionally biased region" description="Polar residues" evidence="1">
    <location>
        <begin position="86"/>
        <end position="99"/>
    </location>
</feature>
<accession>A0A133U8L7</accession>
<keyword evidence="3" id="KW-1185">Reference proteome</keyword>
<dbReference type="EMBL" id="LHXK01000003">
    <property type="protein sequence ID" value="KXA90543.1"/>
    <property type="molecule type" value="Genomic_DNA"/>
</dbReference>
<comment type="caution">
    <text evidence="2">The sequence shown here is derived from an EMBL/GenBank/DDBJ whole genome shotgun (WGS) entry which is preliminary data.</text>
</comment>
<protein>
    <recommendedName>
        <fullName evidence="4">Tyr recombinase domain-containing protein</fullName>
    </recommendedName>
</protein>
<gene>
    <name evidence="2" type="ORF">AKJ61_00445</name>
</gene>
<evidence type="ECO:0000313" key="3">
    <source>
        <dbReference type="Proteomes" id="UP000070184"/>
    </source>
</evidence>
<evidence type="ECO:0000313" key="2">
    <source>
        <dbReference type="EMBL" id="KXA90543.1"/>
    </source>
</evidence>
<reference evidence="2 3" key="1">
    <citation type="journal article" date="2016" name="Sci. Rep.">
        <title>Metabolic traits of an uncultured archaeal lineage -MSBL1- from brine pools of the Red Sea.</title>
        <authorList>
            <person name="Mwirichia R."/>
            <person name="Alam I."/>
            <person name="Rashid M."/>
            <person name="Vinu M."/>
            <person name="Ba-Alawi W."/>
            <person name="Anthony Kamau A."/>
            <person name="Kamanda Ngugi D."/>
            <person name="Goker M."/>
            <person name="Klenk H.P."/>
            <person name="Bajic V."/>
            <person name="Stingl U."/>
        </authorList>
    </citation>
    <scope>NUCLEOTIDE SEQUENCE [LARGE SCALE GENOMIC DNA]</scope>
    <source>
        <strain evidence="2">SCGC-AAA259B11</strain>
    </source>
</reference>
<name>A0A133U8L7_9EURY</name>
<dbReference type="Proteomes" id="UP000070184">
    <property type="component" value="Unassembled WGS sequence"/>
</dbReference>
<evidence type="ECO:0000256" key="1">
    <source>
        <dbReference type="SAM" id="MobiDB-lite"/>
    </source>
</evidence>
<dbReference type="AlphaFoldDB" id="A0A133U8L7"/>
<dbReference type="InterPro" id="IPR011010">
    <property type="entry name" value="DNA_brk_join_enz"/>
</dbReference>
<sequence length="138" mass="15410">MLNRVAEKADIDKPVNPHHFRHSRATFLANRLTESQMCEWFGWVQGSDRPSVRGTTAAFIFPGPLAFPLSPQAQIKKGGEPRSETHGGTSTPLQSSINTSKRDPIRTCRRDRFEVRIGLADLLLRDAEGLSGFCRSTF</sequence>
<evidence type="ECO:0008006" key="4">
    <source>
        <dbReference type="Google" id="ProtNLM"/>
    </source>
</evidence>
<organism evidence="2 3">
    <name type="scientific">candidate division MSBL1 archaeon SCGC-AAA259B11</name>
    <dbReference type="NCBI Taxonomy" id="1698260"/>
    <lineage>
        <taxon>Archaea</taxon>
        <taxon>Methanobacteriati</taxon>
        <taxon>Methanobacteriota</taxon>
        <taxon>candidate division MSBL1</taxon>
    </lineage>
</organism>